<dbReference type="AlphaFoldDB" id="A0A6J4RYR2"/>
<name>A0A6J4RYR2_9ACTN</name>
<protein>
    <submittedName>
        <fullName evidence="2">Maltodextrin ABC transporter, permease protein MdxG</fullName>
    </submittedName>
</protein>
<organism evidence="2">
    <name type="scientific">uncultured Rubrobacteraceae bacterium</name>
    <dbReference type="NCBI Taxonomy" id="349277"/>
    <lineage>
        <taxon>Bacteria</taxon>
        <taxon>Bacillati</taxon>
        <taxon>Actinomycetota</taxon>
        <taxon>Rubrobacteria</taxon>
        <taxon>Rubrobacterales</taxon>
        <taxon>Rubrobacteraceae</taxon>
        <taxon>environmental samples</taxon>
    </lineage>
</organism>
<evidence type="ECO:0000256" key="1">
    <source>
        <dbReference type="SAM" id="MobiDB-lite"/>
    </source>
</evidence>
<feature type="region of interest" description="Disordered" evidence="1">
    <location>
        <begin position="1"/>
        <end position="37"/>
    </location>
</feature>
<feature type="compositionally biased region" description="Basic and acidic residues" evidence="1">
    <location>
        <begin position="1"/>
        <end position="19"/>
    </location>
</feature>
<sequence>RADDGRLGRQRSAGRDPVHDLPALPYWRPHGRGRQRM</sequence>
<proteinExistence type="predicted"/>
<evidence type="ECO:0000313" key="2">
    <source>
        <dbReference type="EMBL" id="CAA9485188.1"/>
    </source>
</evidence>
<feature type="non-terminal residue" evidence="2">
    <location>
        <position position="37"/>
    </location>
</feature>
<feature type="non-terminal residue" evidence="2">
    <location>
        <position position="1"/>
    </location>
</feature>
<gene>
    <name evidence="2" type="ORF">AVDCRST_MAG02-4928</name>
</gene>
<dbReference type="EMBL" id="CADCVH010000133">
    <property type="protein sequence ID" value="CAA9485188.1"/>
    <property type="molecule type" value="Genomic_DNA"/>
</dbReference>
<reference evidence="2" key="1">
    <citation type="submission" date="2020-02" db="EMBL/GenBank/DDBJ databases">
        <authorList>
            <person name="Meier V. D."/>
        </authorList>
    </citation>
    <scope>NUCLEOTIDE SEQUENCE</scope>
    <source>
        <strain evidence="2">AVDCRST_MAG02</strain>
    </source>
</reference>
<accession>A0A6J4RYR2</accession>